<dbReference type="GO" id="GO:0006629">
    <property type="term" value="P:lipid metabolic process"/>
    <property type="evidence" value="ECO:0007669"/>
    <property type="project" value="InterPro"/>
</dbReference>
<evidence type="ECO:0008006" key="3">
    <source>
        <dbReference type="Google" id="ProtNLM"/>
    </source>
</evidence>
<dbReference type="OrthoDB" id="1046782at2759"/>
<dbReference type="RefSeq" id="XP_016611185.1">
    <property type="nucleotide sequence ID" value="XM_016750503.1"/>
</dbReference>
<proteinExistence type="predicted"/>
<reference evidence="1 2" key="1">
    <citation type="submission" date="2009-08" db="EMBL/GenBank/DDBJ databases">
        <title>The Genome Sequence of Spizellomyces punctatus strain DAOM BR117.</title>
        <authorList>
            <consortium name="The Broad Institute Genome Sequencing Platform"/>
            <person name="Russ C."/>
            <person name="Cuomo C."/>
            <person name="Shea T."/>
            <person name="Young S.K."/>
            <person name="Zeng Q."/>
            <person name="Koehrsen M."/>
            <person name="Haas B."/>
            <person name="Borodovsky M."/>
            <person name="Guigo R."/>
            <person name="Alvarado L."/>
            <person name="Berlin A."/>
            <person name="Bochicchio J."/>
            <person name="Borenstein D."/>
            <person name="Chapman S."/>
            <person name="Chen Z."/>
            <person name="Engels R."/>
            <person name="Freedman E."/>
            <person name="Gellesch M."/>
            <person name="Goldberg J."/>
            <person name="Griggs A."/>
            <person name="Gujja S."/>
            <person name="Heiman D."/>
            <person name="Hepburn T."/>
            <person name="Howarth C."/>
            <person name="Jen D."/>
            <person name="Larson L."/>
            <person name="Lewis B."/>
            <person name="Mehta T."/>
            <person name="Park D."/>
            <person name="Pearson M."/>
            <person name="Roberts A."/>
            <person name="Saif S."/>
            <person name="Shenoy N."/>
            <person name="Sisk P."/>
            <person name="Stolte C."/>
            <person name="Sykes S."/>
            <person name="Thomson T."/>
            <person name="Walk T."/>
            <person name="White J."/>
            <person name="Yandava C."/>
            <person name="Burger G."/>
            <person name="Gray M.W."/>
            <person name="Holland P.W.H."/>
            <person name="King N."/>
            <person name="Lang F.B.F."/>
            <person name="Roger A.J."/>
            <person name="Ruiz-Trillo I."/>
            <person name="Lander E."/>
            <person name="Nusbaum C."/>
        </authorList>
    </citation>
    <scope>NUCLEOTIDE SEQUENCE [LARGE SCALE GENOMIC DNA]</scope>
    <source>
        <strain evidence="1 2">DAOM BR117</strain>
    </source>
</reference>
<organism evidence="1 2">
    <name type="scientific">Spizellomyces punctatus (strain DAOM BR117)</name>
    <dbReference type="NCBI Taxonomy" id="645134"/>
    <lineage>
        <taxon>Eukaryota</taxon>
        <taxon>Fungi</taxon>
        <taxon>Fungi incertae sedis</taxon>
        <taxon>Chytridiomycota</taxon>
        <taxon>Chytridiomycota incertae sedis</taxon>
        <taxon>Chytridiomycetes</taxon>
        <taxon>Spizellomycetales</taxon>
        <taxon>Spizellomycetaceae</taxon>
        <taxon>Spizellomyces</taxon>
    </lineage>
</organism>
<dbReference type="InParanoid" id="A0A0L0HP19"/>
<evidence type="ECO:0000313" key="2">
    <source>
        <dbReference type="Proteomes" id="UP000053201"/>
    </source>
</evidence>
<dbReference type="STRING" id="645134.A0A0L0HP19"/>
<gene>
    <name evidence="1" type="ORF">SPPG_02209</name>
</gene>
<dbReference type="EMBL" id="KQ257452">
    <property type="protein sequence ID" value="KND03146.1"/>
    <property type="molecule type" value="Genomic_DNA"/>
</dbReference>
<dbReference type="PANTHER" id="PTHR13593">
    <property type="match status" value="1"/>
</dbReference>
<protein>
    <recommendedName>
        <fullName evidence="3">Phosphatidylinositol-specific phospholipase C X domain-containing protein</fullName>
    </recommendedName>
</protein>
<name>A0A0L0HP19_SPIPD</name>
<dbReference type="Pfam" id="PF26178">
    <property type="entry name" value="PI-PLC_cat"/>
    <property type="match status" value="1"/>
</dbReference>
<dbReference type="GeneID" id="27685812"/>
<sequence>MRSMTANDDETWANWQGGLVPELKEKATFKDLVFPGCHDAGAYGSADLVHTSENKPIPILLPYFRWLPGIRDLVEGMTRMQETDIRTQLLHGSRYFDLRFARPNGLNELHVAHAVAYQSAVAVLEQIQTFLEGHPTEILILLLRNAYTQNTDTAEIARLVLSYVKPYVHRNLAQHKTYASVSEMIAKNERVILVYEGARAEDDTIRNSDWWWQAEKLFSWTWIVNNGDWKERTDWMVEHCRRWKSEFGSWDAARHNDPHTPKKMLIWSHEISLNGGVAVRNHLRQRWFGRPNPADPSQMTFRQHAAQYNQLFRGHFLETSPFIPPDLRDDIGIVHVDFEWEVYRQVMEYTIKTMAARFLEIRKRSGPVYG</sequence>
<dbReference type="VEuPathDB" id="FungiDB:SPPG_02209"/>
<dbReference type="Proteomes" id="UP000053201">
    <property type="component" value="Unassembled WGS sequence"/>
</dbReference>
<dbReference type="InterPro" id="IPR051057">
    <property type="entry name" value="PI-PLC_domain"/>
</dbReference>
<keyword evidence="2" id="KW-1185">Reference proteome</keyword>
<evidence type="ECO:0000313" key="1">
    <source>
        <dbReference type="EMBL" id="KND03146.1"/>
    </source>
</evidence>
<dbReference type="AlphaFoldDB" id="A0A0L0HP19"/>
<dbReference type="PANTHER" id="PTHR13593:SF113">
    <property type="entry name" value="SI:DKEY-266F7.9"/>
    <property type="match status" value="1"/>
</dbReference>
<dbReference type="OMA" id="THARTWE"/>
<accession>A0A0L0HP19</accession>
<dbReference type="InterPro" id="IPR017946">
    <property type="entry name" value="PLC-like_Pdiesterase_TIM-brl"/>
</dbReference>
<dbReference type="Gene3D" id="3.20.20.190">
    <property type="entry name" value="Phosphatidylinositol (PI) phosphodiesterase"/>
    <property type="match status" value="1"/>
</dbReference>
<dbReference type="SUPFAM" id="SSF51695">
    <property type="entry name" value="PLC-like phosphodiesterases"/>
    <property type="match status" value="1"/>
</dbReference>
<dbReference type="GO" id="GO:0008081">
    <property type="term" value="F:phosphoric diester hydrolase activity"/>
    <property type="evidence" value="ECO:0007669"/>
    <property type="project" value="InterPro"/>
</dbReference>